<dbReference type="GO" id="GO:0071949">
    <property type="term" value="F:FAD binding"/>
    <property type="evidence" value="ECO:0007669"/>
    <property type="project" value="InterPro"/>
</dbReference>
<evidence type="ECO:0000313" key="5">
    <source>
        <dbReference type="EMBL" id="MWA02971.1"/>
    </source>
</evidence>
<dbReference type="PRINTS" id="PR00420">
    <property type="entry name" value="RNGMNOXGNASE"/>
</dbReference>
<dbReference type="Proteomes" id="UP000462055">
    <property type="component" value="Unassembled WGS sequence"/>
</dbReference>
<dbReference type="PANTHER" id="PTHR43004">
    <property type="entry name" value="TRK SYSTEM POTASSIUM UPTAKE PROTEIN"/>
    <property type="match status" value="1"/>
</dbReference>
<dbReference type="InterPro" id="IPR036188">
    <property type="entry name" value="FAD/NAD-bd_sf"/>
</dbReference>
<name>A0A6I4MGW9_9ACTN</name>
<sequence>MSDREHIIVAGAGPVGAVAALAAAQRGFRVTIIERNAGIETDNAPRAATFHPSTLELIDEIGVIDAFIAAGLVCRYFDFWDKTTGTLVARMDHDFLRDDTPFPYVVQTEQHKLVRIVLDRLRRMPGVDIRLGWSVDSIGQDADRVTVRASRGADTDVLTGDWLFGCDGGRSTVRKAIGTEFEGYTWPERFAVLTTRYDFGAEMGCSTRSYFADPGQWANLFKVAGDDMQGRWRVVFAAHPDQTDEQVLGDEHAERVMSAIHPATGPRTLVHRNIYNVHQRVAAAFRDGRVFLAGDAAHVNNPIGGLGLNCGVHDAMELVRTVDQVAAGRADAALLDRYERRRRTINIEFVQQQTIDNKQRLEEKDPAARRARLDRLTEIGNDKESQRLFLRRTSLLDAVVRAREIS</sequence>
<organism evidence="5 6">
    <name type="scientific">Actinomadura physcomitrii</name>
    <dbReference type="NCBI Taxonomy" id="2650748"/>
    <lineage>
        <taxon>Bacteria</taxon>
        <taxon>Bacillati</taxon>
        <taxon>Actinomycetota</taxon>
        <taxon>Actinomycetes</taxon>
        <taxon>Streptosporangiales</taxon>
        <taxon>Thermomonosporaceae</taxon>
        <taxon>Actinomadura</taxon>
    </lineage>
</organism>
<dbReference type="Pfam" id="PF01494">
    <property type="entry name" value="FAD_binding_3"/>
    <property type="match status" value="1"/>
</dbReference>
<dbReference type="InterPro" id="IPR002938">
    <property type="entry name" value="FAD-bd"/>
</dbReference>
<comment type="cofactor">
    <cofactor evidence="1">
        <name>FAD</name>
        <dbReference type="ChEBI" id="CHEBI:57692"/>
    </cofactor>
</comment>
<dbReference type="EMBL" id="WBMS02000016">
    <property type="protein sequence ID" value="MWA02971.1"/>
    <property type="molecule type" value="Genomic_DNA"/>
</dbReference>
<dbReference type="GO" id="GO:0016709">
    <property type="term" value="F:oxidoreductase activity, acting on paired donors, with incorporation or reduction of molecular oxygen, NAD(P)H as one donor, and incorporation of one atom of oxygen"/>
    <property type="evidence" value="ECO:0007669"/>
    <property type="project" value="UniProtKB-ARBA"/>
</dbReference>
<evidence type="ECO:0000256" key="3">
    <source>
        <dbReference type="ARBA" id="ARBA00022827"/>
    </source>
</evidence>
<dbReference type="AlphaFoldDB" id="A0A6I4MGW9"/>
<keyword evidence="2" id="KW-0285">Flavoprotein</keyword>
<dbReference type="RefSeq" id="WP_151595604.1">
    <property type="nucleotide sequence ID" value="NZ_WBMS02000016.1"/>
</dbReference>
<evidence type="ECO:0000256" key="2">
    <source>
        <dbReference type="ARBA" id="ARBA00022630"/>
    </source>
</evidence>
<dbReference type="PANTHER" id="PTHR43004:SF19">
    <property type="entry name" value="BINDING MONOOXYGENASE, PUTATIVE (JCVI)-RELATED"/>
    <property type="match status" value="1"/>
</dbReference>
<evidence type="ECO:0000313" key="6">
    <source>
        <dbReference type="Proteomes" id="UP000462055"/>
    </source>
</evidence>
<dbReference type="InterPro" id="IPR050641">
    <property type="entry name" value="RIFMO-like"/>
</dbReference>
<proteinExistence type="predicted"/>
<protein>
    <recommendedName>
        <fullName evidence="4">FAD-binding domain-containing protein</fullName>
    </recommendedName>
</protein>
<keyword evidence="6" id="KW-1185">Reference proteome</keyword>
<comment type="caution">
    <text evidence="5">The sequence shown here is derived from an EMBL/GenBank/DDBJ whole genome shotgun (WGS) entry which is preliminary data.</text>
</comment>
<reference evidence="5" key="1">
    <citation type="submission" date="2019-12" db="EMBL/GenBank/DDBJ databases">
        <title>Actinomadura physcomitrii sp. nov., a novel actinomycete isolated from moss [Physcomitrium sphaericum (Ludw) Fuernr].</title>
        <authorList>
            <person name="Zhuang X."/>
        </authorList>
    </citation>
    <scope>NUCLEOTIDE SEQUENCE [LARGE SCALE GENOMIC DNA]</scope>
    <source>
        <strain evidence="5">LD22</strain>
    </source>
</reference>
<gene>
    <name evidence="5" type="ORF">F8568_021840</name>
</gene>
<keyword evidence="3" id="KW-0274">FAD</keyword>
<dbReference type="Gene3D" id="3.30.70.2450">
    <property type="match status" value="1"/>
</dbReference>
<accession>A0A6I4MGW9</accession>
<dbReference type="Gene3D" id="3.50.50.60">
    <property type="entry name" value="FAD/NAD(P)-binding domain"/>
    <property type="match status" value="1"/>
</dbReference>
<evidence type="ECO:0000256" key="1">
    <source>
        <dbReference type="ARBA" id="ARBA00001974"/>
    </source>
</evidence>
<evidence type="ECO:0000259" key="4">
    <source>
        <dbReference type="Pfam" id="PF01494"/>
    </source>
</evidence>
<feature type="domain" description="FAD-binding" evidence="4">
    <location>
        <begin position="7"/>
        <end position="351"/>
    </location>
</feature>
<dbReference type="SUPFAM" id="SSF51905">
    <property type="entry name" value="FAD/NAD(P)-binding domain"/>
    <property type="match status" value="1"/>
</dbReference>